<feature type="compositionally biased region" description="Polar residues" evidence="5">
    <location>
        <begin position="1"/>
        <end position="10"/>
    </location>
</feature>
<feature type="region of interest" description="Disordered" evidence="5">
    <location>
        <begin position="1"/>
        <end position="40"/>
    </location>
</feature>
<comment type="similarity">
    <text evidence="2">Belongs to the histone H3 family.</text>
</comment>
<dbReference type="GO" id="GO:0030527">
    <property type="term" value="F:structural constituent of chromatin"/>
    <property type="evidence" value="ECO:0007669"/>
    <property type="project" value="InterPro"/>
</dbReference>
<sequence length="159" mass="18009">MPSTPPTQQDPKAVAGKRPPTRKRKQIRRSPQPRPKRARLIPPLSMTHPELLSLRDMRKLRIKTGFLVPVSEIARVCQEMLRGMGPGWQVDHFLEFQIEPEALSLIQREAERFVIEKFTAAKTCAGHAGRTTMQVKDLQAVDMIHGMFKELGRSFGAST</sequence>
<evidence type="ECO:0000256" key="3">
    <source>
        <dbReference type="ARBA" id="ARBA00022454"/>
    </source>
</evidence>
<dbReference type="Proteomes" id="UP000288168">
    <property type="component" value="Unassembled WGS sequence"/>
</dbReference>
<dbReference type="PRINTS" id="PR00622">
    <property type="entry name" value="HISTONEH3"/>
</dbReference>
<gene>
    <name evidence="6" type="ORF">CEP54_001857</name>
</gene>
<dbReference type="PANTHER" id="PTHR45810:SF1">
    <property type="entry name" value="HISTONE H3-LIKE CENTROMERIC PROTEIN A"/>
    <property type="match status" value="1"/>
</dbReference>
<dbReference type="AlphaFoldDB" id="A0A428QYC5"/>
<evidence type="ECO:0000313" key="6">
    <source>
        <dbReference type="EMBL" id="RSL70327.1"/>
    </source>
</evidence>
<protein>
    <submittedName>
        <fullName evidence="6">Uncharacterized protein</fullName>
    </submittedName>
</protein>
<dbReference type="InterPro" id="IPR000164">
    <property type="entry name" value="Histone_H3/CENP-A"/>
</dbReference>
<evidence type="ECO:0000256" key="4">
    <source>
        <dbReference type="ARBA" id="ARBA00023269"/>
    </source>
</evidence>
<accession>A0A428QYC5</accession>
<keyword evidence="4" id="KW-0238">DNA-binding</keyword>
<name>A0A428QYC5_9HYPO</name>
<evidence type="ECO:0000256" key="5">
    <source>
        <dbReference type="SAM" id="MobiDB-lite"/>
    </source>
</evidence>
<comment type="subcellular location">
    <subcellularLocation>
        <location evidence="1">Chromosome</location>
    </subcellularLocation>
</comment>
<dbReference type="SUPFAM" id="SSF47113">
    <property type="entry name" value="Histone-fold"/>
    <property type="match status" value="1"/>
</dbReference>
<dbReference type="GO" id="GO:0000786">
    <property type="term" value="C:nucleosome"/>
    <property type="evidence" value="ECO:0007669"/>
    <property type="project" value="UniProtKB-KW"/>
</dbReference>
<dbReference type="Gene3D" id="1.10.20.10">
    <property type="entry name" value="Histone, subunit A"/>
    <property type="match status" value="1"/>
</dbReference>
<evidence type="ECO:0000256" key="2">
    <source>
        <dbReference type="ARBA" id="ARBA00010343"/>
    </source>
</evidence>
<dbReference type="EMBL" id="NKCI01000010">
    <property type="protein sequence ID" value="RSL70327.1"/>
    <property type="molecule type" value="Genomic_DNA"/>
</dbReference>
<keyword evidence="7" id="KW-1185">Reference proteome</keyword>
<dbReference type="GO" id="GO:0003677">
    <property type="term" value="F:DNA binding"/>
    <property type="evidence" value="ECO:0007669"/>
    <property type="project" value="InterPro"/>
</dbReference>
<comment type="caution">
    <text evidence="6">The sequence shown here is derived from an EMBL/GenBank/DDBJ whole genome shotgun (WGS) entry which is preliminary data.</text>
</comment>
<evidence type="ECO:0000313" key="7">
    <source>
        <dbReference type="Proteomes" id="UP000288168"/>
    </source>
</evidence>
<dbReference type="PANTHER" id="PTHR45810">
    <property type="entry name" value="HISTONE H3.2"/>
    <property type="match status" value="1"/>
</dbReference>
<feature type="compositionally biased region" description="Basic residues" evidence="5">
    <location>
        <begin position="19"/>
        <end position="28"/>
    </location>
</feature>
<organism evidence="6 7">
    <name type="scientific">Fusarium duplospermum</name>
    <dbReference type="NCBI Taxonomy" id="1325734"/>
    <lineage>
        <taxon>Eukaryota</taxon>
        <taxon>Fungi</taxon>
        <taxon>Dikarya</taxon>
        <taxon>Ascomycota</taxon>
        <taxon>Pezizomycotina</taxon>
        <taxon>Sordariomycetes</taxon>
        <taxon>Hypocreomycetidae</taxon>
        <taxon>Hypocreales</taxon>
        <taxon>Nectriaceae</taxon>
        <taxon>Fusarium</taxon>
        <taxon>Fusarium solani species complex</taxon>
    </lineage>
</organism>
<reference evidence="6 7" key="1">
    <citation type="submission" date="2017-06" db="EMBL/GenBank/DDBJ databases">
        <title>Comparative genomic analysis of Ambrosia Fusariam Clade fungi.</title>
        <authorList>
            <person name="Stajich J.E."/>
            <person name="Carrillo J."/>
            <person name="Kijimoto T."/>
            <person name="Eskalen A."/>
            <person name="O'Donnell K."/>
            <person name="Kasson M."/>
        </authorList>
    </citation>
    <scope>NUCLEOTIDE SEQUENCE [LARGE SCALE GENOMIC DNA]</scope>
    <source>
        <strain evidence="6 7">NRRL62584</strain>
    </source>
</reference>
<dbReference type="OrthoDB" id="420022at2759"/>
<evidence type="ECO:0000256" key="1">
    <source>
        <dbReference type="ARBA" id="ARBA00004286"/>
    </source>
</evidence>
<keyword evidence="3" id="KW-0158">Chromosome</keyword>
<dbReference type="InterPro" id="IPR009072">
    <property type="entry name" value="Histone-fold"/>
</dbReference>
<dbReference type="STRING" id="1325734.A0A428QYC5"/>
<dbReference type="GO" id="GO:0046982">
    <property type="term" value="F:protein heterodimerization activity"/>
    <property type="evidence" value="ECO:0007669"/>
    <property type="project" value="InterPro"/>
</dbReference>
<proteinExistence type="inferred from homology"/>
<keyword evidence="4" id="KW-0544">Nucleosome core</keyword>